<evidence type="ECO:0000313" key="2">
    <source>
        <dbReference type="EMBL" id="PYZ92025.1"/>
    </source>
</evidence>
<sequence>MPWDTHDYPDSLKNLATPVRKKAIDIANAMLDEGYKEGQAIPIATKQAKEWYENATEKEINEIKYRGNEELKKRDDKDKQSNSRPELLEKGEHVFPHEEGWAVQAEDGKQPSDVFDKKQDAIERAREIAQKKETHLVIHKADGSVQDKQSYEENN</sequence>
<reference evidence="2 3" key="1">
    <citation type="submission" date="2017-10" db="EMBL/GenBank/DDBJ databases">
        <title>Bacillus sp. nov., a halophilic bacterium isolated from a Keqin Lake.</title>
        <authorList>
            <person name="Wang H."/>
        </authorList>
    </citation>
    <scope>NUCLEOTIDE SEQUENCE [LARGE SCALE GENOMIC DNA]</scope>
    <source>
        <strain evidence="2 3">KQ-12</strain>
    </source>
</reference>
<organism evidence="2 3">
    <name type="scientific">Salipaludibacillus keqinensis</name>
    <dbReference type="NCBI Taxonomy" id="2045207"/>
    <lineage>
        <taxon>Bacteria</taxon>
        <taxon>Bacillati</taxon>
        <taxon>Bacillota</taxon>
        <taxon>Bacilli</taxon>
        <taxon>Bacillales</taxon>
        <taxon>Bacillaceae</taxon>
    </lineage>
</organism>
<dbReference type="AlphaFoldDB" id="A0A323TRN5"/>
<dbReference type="Pfam" id="PF09954">
    <property type="entry name" value="DUF2188"/>
    <property type="match status" value="1"/>
</dbReference>
<keyword evidence="3" id="KW-1185">Reference proteome</keyword>
<dbReference type="RefSeq" id="WP_110611523.1">
    <property type="nucleotide sequence ID" value="NZ_PDOD01000005.1"/>
</dbReference>
<feature type="compositionally biased region" description="Polar residues" evidence="1">
    <location>
        <begin position="146"/>
        <end position="155"/>
    </location>
</feature>
<gene>
    <name evidence="2" type="ORF">CR194_17670</name>
</gene>
<evidence type="ECO:0000313" key="3">
    <source>
        <dbReference type="Proteomes" id="UP000248214"/>
    </source>
</evidence>
<feature type="region of interest" description="Disordered" evidence="1">
    <location>
        <begin position="68"/>
        <end position="155"/>
    </location>
</feature>
<feature type="compositionally biased region" description="Basic and acidic residues" evidence="1">
    <location>
        <begin position="68"/>
        <end position="142"/>
    </location>
</feature>
<accession>A0A323TRN5</accession>
<dbReference type="Proteomes" id="UP000248214">
    <property type="component" value="Unassembled WGS sequence"/>
</dbReference>
<proteinExistence type="predicted"/>
<evidence type="ECO:0008006" key="4">
    <source>
        <dbReference type="Google" id="ProtNLM"/>
    </source>
</evidence>
<dbReference type="EMBL" id="PDOD01000005">
    <property type="protein sequence ID" value="PYZ92025.1"/>
    <property type="molecule type" value="Genomic_DNA"/>
</dbReference>
<name>A0A323TRN5_9BACI</name>
<protein>
    <recommendedName>
        <fullName evidence="4">DUF2188 domain-containing protein</fullName>
    </recommendedName>
</protein>
<dbReference type="OrthoDB" id="8858565at2"/>
<evidence type="ECO:0000256" key="1">
    <source>
        <dbReference type="SAM" id="MobiDB-lite"/>
    </source>
</evidence>
<dbReference type="InterPro" id="IPR018691">
    <property type="entry name" value="DUF2188"/>
</dbReference>
<comment type="caution">
    <text evidence="2">The sequence shown here is derived from an EMBL/GenBank/DDBJ whole genome shotgun (WGS) entry which is preliminary data.</text>
</comment>